<name>X1QJD6_9ZZZZ</name>
<organism evidence="1">
    <name type="scientific">marine sediment metagenome</name>
    <dbReference type="NCBI Taxonomy" id="412755"/>
    <lineage>
        <taxon>unclassified sequences</taxon>
        <taxon>metagenomes</taxon>
        <taxon>ecological metagenomes</taxon>
    </lineage>
</organism>
<proteinExistence type="predicted"/>
<feature type="non-terminal residue" evidence="1">
    <location>
        <position position="1"/>
    </location>
</feature>
<sequence>VFEEAFGIAALLNPRATIDKVEPPSFKPGDRIDLSVSYTPANDEESRWQTMVVVKKDASVLVQERQRHITMHPSQLGVDCDTGMTMPSTAVTLTIEVWGHSDYWTTTTPY</sequence>
<gene>
    <name evidence="1" type="ORF">S12H4_11165</name>
</gene>
<evidence type="ECO:0000313" key="1">
    <source>
        <dbReference type="EMBL" id="GAI68363.1"/>
    </source>
</evidence>
<accession>X1QJD6</accession>
<comment type="caution">
    <text evidence="1">The sequence shown here is derived from an EMBL/GenBank/DDBJ whole genome shotgun (WGS) entry which is preliminary data.</text>
</comment>
<dbReference type="EMBL" id="BARW01004953">
    <property type="protein sequence ID" value="GAI68363.1"/>
    <property type="molecule type" value="Genomic_DNA"/>
</dbReference>
<reference evidence="1" key="1">
    <citation type="journal article" date="2014" name="Front. Microbiol.">
        <title>High frequency of phylogenetically diverse reductive dehalogenase-homologous genes in deep subseafloor sedimentary metagenomes.</title>
        <authorList>
            <person name="Kawai M."/>
            <person name="Futagami T."/>
            <person name="Toyoda A."/>
            <person name="Takaki Y."/>
            <person name="Nishi S."/>
            <person name="Hori S."/>
            <person name="Arai W."/>
            <person name="Tsubouchi T."/>
            <person name="Morono Y."/>
            <person name="Uchiyama I."/>
            <person name="Ito T."/>
            <person name="Fujiyama A."/>
            <person name="Inagaki F."/>
            <person name="Takami H."/>
        </authorList>
    </citation>
    <scope>NUCLEOTIDE SEQUENCE</scope>
    <source>
        <strain evidence="1">Expedition CK06-06</strain>
    </source>
</reference>
<dbReference type="AlphaFoldDB" id="X1QJD6"/>
<protein>
    <submittedName>
        <fullName evidence="1">Uncharacterized protein</fullName>
    </submittedName>
</protein>